<dbReference type="KEGG" id="bcom:BAUCODRAFT_119977"/>
<sequence>MSLARCTSMLRGRLIPSTAASTKAGGARAEMQRSPCGPSASLKRSSKGSQASMNPSRPAFQPASTTQAPASS</sequence>
<dbReference type="EMBL" id="KB445552">
    <property type="protein sequence ID" value="EMC98669.1"/>
    <property type="molecule type" value="Genomic_DNA"/>
</dbReference>
<organism evidence="2 3">
    <name type="scientific">Baudoinia panamericana (strain UAMH 10762)</name>
    <name type="common">Angels' share fungus</name>
    <name type="synonym">Baudoinia compniacensis (strain UAMH 10762)</name>
    <dbReference type="NCBI Taxonomy" id="717646"/>
    <lineage>
        <taxon>Eukaryota</taxon>
        <taxon>Fungi</taxon>
        <taxon>Dikarya</taxon>
        <taxon>Ascomycota</taxon>
        <taxon>Pezizomycotina</taxon>
        <taxon>Dothideomycetes</taxon>
        <taxon>Dothideomycetidae</taxon>
        <taxon>Mycosphaerellales</taxon>
        <taxon>Teratosphaeriaceae</taxon>
        <taxon>Baudoinia</taxon>
    </lineage>
</organism>
<dbReference type="AlphaFoldDB" id="M2NH59"/>
<keyword evidence="3" id="KW-1185">Reference proteome</keyword>
<accession>M2NH59</accession>
<dbReference type="Proteomes" id="UP000011761">
    <property type="component" value="Unassembled WGS sequence"/>
</dbReference>
<evidence type="ECO:0000313" key="3">
    <source>
        <dbReference type="Proteomes" id="UP000011761"/>
    </source>
</evidence>
<reference evidence="2 3" key="1">
    <citation type="journal article" date="2012" name="PLoS Pathog.">
        <title>Diverse lifestyles and strategies of plant pathogenesis encoded in the genomes of eighteen Dothideomycetes fungi.</title>
        <authorList>
            <person name="Ohm R.A."/>
            <person name="Feau N."/>
            <person name="Henrissat B."/>
            <person name="Schoch C.L."/>
            <person name="Horwitz B.A."/>
            <person name="Barry K.W."/>
            <person name="Condon B.J."/>
            <person name="Copeland A.C."/>
            <person name="Dhillon B."/>
            <person name="Glaser F."/>
            <person name="Hesse C.N."/>
            <person name="Kosti I."/>
            <person name="LaButti K."/>
            <person name="Lindquist E.A."/>
            <person name="Lucas S."/>
            <person name="Salamov A.A."/>
            <person name="Bradshaw R.E."/>
            <person name="Ciuffetti L."/>
            <person name="Hamelin R.C."/>
            <person name="Kema G.H.J."/>
            <person name="Lawrence C."/>
            <person name="Scott J.A."/>
            <person name="Spatafora J.W."/>
            <person name="Turgeon B.G."/>
            <person name="de Wit P.J.G.M."/>
            <person name="Zhong S."/>
            <person name="Goodwin S.B."/>
            <person name="Grigoriev I.V."/>
        </authorList>
    </citation>
    <scope>NUCLEOTIDE SEQUENCE [LARGE SCALE GENOMIC DNA]</scope>
    <source>
        <strain evidence="2 3">UAMH 10762</strain>
    </source>
</reference>
<name>M2NH59_BAUPA</name>
<dbReference type="GeneID" id="19107465"/>
<proteinExistence type="predicted"/>
<evidence type="ECO:0000256" key="1">
    <source>
        <dbReference type="SAM" id="MobiDB-lite"/>
    </source>
</evidence>
<dbReference type="RefSeq" id="XP_007673871.1">
    <property type="nucleotide sequence ID" value="XM_007675681.1"/>
</dbReference>
<evidence type="ECO:0000313" key="2">
    <source>
        <dbReference type="EMBL" id="EMC98669.1"/>
    </source>
</evidence>
<feature type="region of interest" description="Disordered" evidence="1">
    <location>
        <begin position="14"/>
        <end position="72"/>
    </location>
</feature>
<feature type="compositionally biased region" description="Polar residues" evidence="1">
    <location>
        <begin position="62"/>
        <end position="72"/>
    </location>
</feature>
<protein>
    <submittedName>
        <fullName evidence="2">Uncharacterized protein</fullName>
    </submittedName>
</protein>
<gene>
    <name evidence="2" type="ORF">BAUCODRAFT_119977</name>
</gene>
<dbReference type="HOGENOM" id="CLU_2721832_0_0_1"/>